<evidence type="ECO:0000313" key="2">
    <source>
        <dbReference type="Proteomes" id="UP000815325"/>
    </source>
</evidence>
<protein>
    <recommendedName>
        <fullName evidence="3">Encoded protein</fullName>
    </recommendedName>
</protein>
<proteinExistence type="predicted"/>
<keyword evidence="2" id="KW-1185">Reference proteome</keyword>
<name>A0ABQ7GQK8_DUNSA</name>
<sequence>MHRMGCTCVRGFPACFRATVFKVWEVCAKLFCSFPPASILACGHSWYSLSHLTFDDGDMGKLLVFCGEHH</sequence>
<comment type="caution">
    <text evidence="1">The sequence shown here is derived from an EMBL/GenBank/DDBJ whole genome shotgun (WGS) entry which is preliminary data.</text>
</comment>
<dbReference type="Proteomes" id="UP000815325">
    <property type="component" value="Unassembled WGS sequence"/>
</dbReference>
<organism evidence="1 2">
    <name type="scientific">Dunaliella salina</name>
    <name type="common">Green alga</name>
    <name type="synonym">Protococcus salinus</name>
    <dbReference type="NCBI Taxonomy" id="3046"/>
    <lineage>
        <taxon>Eukaryota</taxon>
        <taxon>Viridiplantae</taxon>
        <taxon>Chlorophyta</taxon>
        <taxon>core chlorophytes</taxon>
        <taxon>Chlorophyceae</taxon>
        <taxon>CS clade</taxon>
        <taxon>Chlamydomonadales</taxon>
        <taxon>Dunaliellaceae</taxon>
        <taxon>Dunaliella</taxon>
    </lineage>
</organism>
<accession>A0ABQ7GQK8</accession>
<gene>
    <name evidence="1" type="ORF">DUNSADRAFT_5279</name>
</gene>
<evidence type="ECO:0008006" key="3">
    <source>
        <dbReference type="Google" id="ProtNLM"/>
    </source>
</evidence>
<evidence type="ECO:0000313" key="1">
    <source>
        <dbReference type="EMBL" id="KAF5836887.1"/>
    </source>
</evidence>
<dbReference type="EMBL" id="MU069638">
    <property type="protein sequence ID" value="KAF5836887.1"/>
    <property type="molecule type" value="Genomic_DNA"/>
</dbReference>
<reference evidence="1" key="1">
    <citation type="submission" date="2017-08" db="EMBL/GenBank/DDBJ databases">
        <authorList>
            <person name="Polle J.E."/>
            <person name="Barry K."/>
            <person name="Cushman J."/>
            <person name="Schmutz J."/>
            <person name="Tran D."/>
            <person name="Hathwaick L.T."/>
            <person name="Yim W.C."/>
            <person name="Jenkins J."/>
            <person name="Mckie-Krisberg Z.M."/>
            <person name="Prochnik S."/>
            <person name="Lindquist E."/>
            <person name="Dockter R.B."/>
            <person name="Adam C."/>
            <person name="Molina H."/>
            <person name="Bunkerborg J."/>
            <person name="Jin E."/>
            <person name="Buchheim M."/>
            <person name="Magnuson J."/>
        </authorList>
    </citation>
    <scope>NUCLEOTIDE SEQUENCE</scope>
    <source>
        <strain evidence="1">CCAP 19/18</strain>
    </source>
</reference>